<dbReference type="Gene3D" id="1.20.1250.20">
    <property type="entry name" value="MFS general substrate transporter like domains"/>
    <property type="match status" value="1"/>
</dbReference>
<keyword evidence="5 6" id="KW-0472">Membrane</keyword>
<keyword evidence="2" id="KW-0813">Transport</keyword>
<proteinExistence type="predicted"/>
<name>A0A482WGL8_LAOST</name>
<keyword evidence="4 6" id="KW-1133">Transmembrane helix</keyword>
<dbReference type="OrthoDB" id="4540492at2759"/>
<feature type="domain" description="Major facilitator superfamily (MFS) profile" evidence="7">
    <location>
        <begin position="1"/>
        <end position="112"/>
    </location>
</feature>
<dbReference type="InParanoid" id="A0A482WGL8"/>
<feature type="transmembrane region" description="Helical" evidence="6">
    <location>
        <begin position="20"/>
        <end position="46"/>
    </location>
</feature>
<evidence type="ECO:0000256" key="4">
    <source>
        <dbReference type="ARBA" id="ARBA00022989"/>
    </source>
</evidence>
<dbReference type="GO" id="GO:0016020">
    <property type="term" value="C:membrane"/>
    <property type="evidence" value="ECO:0007669"/>
    <property type="project" value="UniProtKB-SubCell"/>
</dbReference>
<dbReference type="PANTHER" id="PTHR23503:SF8">
    <property type="entry name" value="FACILITATED GLUCOSE TRANSPORTER PROTEIN 1"/>
    <property type="match status" value="1"/>
</dbReference>
<evidence type="ECO:0000256" key="1">
    <source>
        <dbReference type="ARBA" id="ARBA00004141"/>
    </source>
</evidence>
<dbReference type="InterPro" id="IPR020846">
    <property type="entry name" value="MFS_dom"/>
</dbReference>
<dbReference type="STRING" id="195883.A0A482WGL8"/>
<evidence type="ECO:0000256" key="6">
    <source>
        <dbReference type="SAM" id="Phobius"/>
    </source>
</evidence>
<comment type="subcellular location">
    <subcellularLocation>
        <location evidence="1">Membrane</location>
        <topology evidence="1">Multi-pass membrane protein</topology>
    </subcellularLocation>
</comment>
<evidence type="ECO:0000313" key="9">
    <source>
        <dbReference type="Proteomes" id="UP000291343"/>
    </source>
</evidence>
<reference evidence="8 9" key="1">
    <citation type="journal article" date="2017" name="Gigascience">
        <title>Genome sequence of the small brown planthopper, Laodelphax striatellus.</title>
        <authorList>
            <person name="Zhu J."/>
            <person name="Jiang F."/>
            <person name="Wang X."/>
            <person name="Yang P."/>
            <person name="Bao Y."/>
            <person name="Zhao W."/>
            <person name="Wang W."/>
            <person name="Lu H."/>
            <person name="Wang Q."/>
            <person name="Cui N."/>
            <person name="Li J."/>
            <person name="Chen X."/>
            <person name="Luo L."/>
            <person name="Yu J."/>
            <person name="Kang L."/>
            <person name="Cui F."/>
        </authorList>
    </citation>
    <scope>NUCLEOTIDE SEQUENCE [LARGE SCALE GENOMIC DNA]</scope>
    <source>
        <strain evidence="8">Lst14</strain>
    </source>
</reference>
<sequence>MFVVTALLAVLMEFIEYGFASYMCVALVVLFIVCFATGPGSIPWFLVSELFGQDARPLAASISIGCNWIANFCVGLFFLPLQSLIGAKVFIIFAVLQLLFTLFIFFKVPETKNKSLEEVLQYFK</sequence>
<dbReference type="Proteomes" id="UP000291343">
    <property type="component" value="Unassembled WGS sequence"/>
</dbReference>
<gene>
    <name evidence="8" type="ORF">LSTR_LSTR016736</name>
</gene>
<evidence type="ECO:0000256" key="5">
    <source>
        <dbReference type="ARBA" id="ARBA00023136"/>
    </source>
</evidence>
<dbReference type="SMR" id="A0A482WGL8"/>
<dbReference type="EMBL" id="QKKF02036231">
    <property type="protein sequence ID" value="RZF32633.1"/>
    <property type="molecule type" value="Genomic_DNA"/>
</dbReference>
<comment type="caution">
    <text evidence="8">The sequence shown here is derived from an EMBL/GenBank/DDBJ whole genome shotgun (WGS) entry which is preliminary data.</text>
</comment>
<dbReference type="Pfam" id="PF00083">
    <property type="entry name" value="Sugar_tr"/>
    <property type="match status" value="1"/>
</dbReference>
<accession>A0A482WGL8</accession>
<protein>
    <recommendedName>
        <fullName evidence="7">Major facilitator superfamily (MFS) profile domain-containing protein</fullName>
    </recommendedName>
</protein>
<evidence type="ECO:0000256" key="3">
    <source>
        <dbReference type="ARBA" id="ARBA00022692"/>
    </source>
</evidence>
<dbReference type="PROSITE" id="PS50850">
    <property type="entry name" value="MFS"/>
    <property type="match status" value="1"/>
</dbReference>
<feature type="transmembrane region" description="Helical" evidence="6">
    <location>
        <begin position="58"/>
        <end position="79"/>
    </location>
</feature>
<dbReference type="PRINTS" id="PR00171">
    <property type="entry name" value="SUGRTRNSPORT"/>
</dbReference>
<dbReference type="PANTHER" id="PTHR23503">
    <property type="entry name" value="SOLUTE CARRIER FAMILY 2"/>
    <property type="match status" value="1"/>
</dbReference>
<dbReference type="AlphaFoldDB" id="A0A482WGL8"/>
<evidence type="ECO:0000313" key="8">
    <source>
        <dbReference type="EMBL" id="RZF32633.1"/>
    </source>
</evidence>
<dbReference type="InterPro" id="IPR005828">
    <property type="entry name" value="MFS_sugar_transport-like"/>
</dbReference>
<dbReference type="InterPro" id="IPR003663">
    <property type="entry name" value="Sugar/inositol_transpt"/>
</dbReference>
<organism evidence="8 9">
    <name type="scientific">Laodelphax striatellus</name>
    <name type="common">Small brown planthopper</name>
    <name type="synonym">Delphax striatella</name>
    <dbReference type="NCBI Taxonomy" id="195883"/>
    <lineage>
        <taxon>Eukaryota</taxon>
        <taxon>Metazoa</taxon>
        <taxon>Ecdysozoa</taxon>
        <taxon>Arthropoda</taxon>
        <taxon>Hexapoda</taxon>
        <taxon>Insecta</taxon>
        <taxon>Pterygota</taxon>
        <taxon>Neoptera</taxon>
        <taxon>Paraneoptera</taxon>
        <taxon>Hemiptera</taxon>
        <taxon>Auchenorrhyncha</taxon>
        <taxon>Fulgoroidea</taxon>
        <taxon>Delphacidae</taxon>
        <taxon>Criomorphinae</taxon>
        <taxon>Laodelphax</taxon>
    </lineage>
</organism>
<dbReference type="SUPFAM" id="SSF103473">
    <property type="entry name" value="MFS general substrate transporter"/>
    <property type="match status" value="1"/>
</dbReference>
<evidence type="ECO:0000259" key="7">
    <source>
        <dbReference type="PROSITE" id="PS50850"/>
    </source>
</evidence>
<keyword evidence="3 6" id="KW-0812">Transmembrane</keyword>
<keyword evidence="9" id="KW-1185">Reference proteome</keyword>
<dbReference type="InterPro" id="IPR036259">
    <property type="entry name" value="MFS_trans_sf"/>
</dbReference>
<evidence type="ECO:0000256" key="2">
    <source>
        <dbReference type="ARBA" id="ARBA00022448"/>
    </source>
</evidence>
<dbReference type="InterPro" id="IPR045263">
    <property type="entry name" value="GLUT"/>
</dbReference>
<dbReference type="GO" id="GO:0015149">
    <property type="term" value="F:hexose transmembrane transporter activity"/>
    <property type="evidence" value="ECO:0007669"/>
    <property type="project" value="TreeGrafter"/>
</dbReference>
<feature type="transmembrane region" description="Helical" evidence="6">
    <location>
        <begin position="85"/>
        <end position="106"/>
    </location>
</feature>